<dbReference type="Proteomes" id="UP000005824">
    <property type="component" value="Unassembled WGS sequence"/>
</dbReference>
<dbReference type="InterPro" id="IPR012902">
    <property type="entry name" value="N_methyl_site"/>
</dbReference>
<dbReference type="SUPFAM" id="SSF54523">
    <property type="entry name" value="Pili subunits"/>
    <property type="match status" value="1"/>
</dbReference>
<feature type="transmembrane region" description="Helical" evidence="1">
    <location>
        <begin position="12"/>
        <end position="34"/>
    </location>
</feature>
<gene>
    <name evidence="2" type="ORF">CfE428DRAFT_5326</name>
</gene>
<dbReference type="Pfam" id="PF07963">
    <property type="entry name" value="N_methyl"/>
    <property type="match status" value="1"/>
</dbReference>
<dbReference type="Gene3D" id="3.30.700.10">
    <property type="entry name" value="Glycoprotein, Type 4 Pilin"/>
    <property type="match status" value="1"/>
</dbReference>
<evidence type="ECO:0000313" key="2">
    <source>
        <dbReference type="EMBL" id="EDY17144.1"/>
    </source>
</evidence>
<dbReference type="eggNOG" id="COG4968">
    <property type="taxonomic scope" value="Bacteria"/>
</dbReference>
<organism evidence="2 3">
    <name type="scientific">Chthoniobacter flavus Ellin428</name>
    <dbReference type="NCBI Taxonomy" id="497964"/>
    <lineage>
        <taxon>Bacteria</taxon>
        <taxon>Pseudomonadati</taxon>
        <taxon>Verrucomicrobiota</taxon>
        <taxon>Spartobacteria</taxon>
        <taxon>Chthoniobacterales</taxon>
        <taxon>Chthoniobacteraceae</taxon>
        <taxon>Chthoniobacter</taxon>
    </lineage>
</organism>
<protein>
    <submittedName>
        <fullName evidence="2">Uncharacterized protein</fullName>
    </submittedName>
</protein>
<dbReference type="InParanoid" id="B4D8T6"/>
<keyword evidence="1" id="KW-1133">Transmembrane helix</keyword>
<keyword evidence="3" id="KW-1185">Reference proteome</keyword>
<dbReference type="InterPro" id="IPR045584">
    <property type="entry name" value="Pilin-like"/>
</dbReference>
<name>B4D8T6_9BACT</name>
<proteinExistence type="predicted"/>
<reference evidence="2 3" key="1">
    <citation type="journal article" date="2011" name="J. Bacteriol.">
        <title>Genome sequence of Chthoniobacter flavus Ellin428, an aerobic heterotrophic soil bacterium.</title>
        <authorList>
            <person name="Kant R."/>
            <person name="van Passel M.W."/>
            <person name="Palva A."/>
            <person name="Lucas S."/>
            <person name="Lapidus A."/>
            <person name="Glavina Del Rio T."/>
            <person name="Dalin E."/>
            <person name="Tice H."/>
            <person name="Bruce D."/>
            <person name="Goodwin L."/>
            <person name="Pitluck S."/>
            <person name="Larimer F.W."/>
            <person name="Land M.L."/>
            <person name="Hauser L."/>
            <person name="Sangwan P."/>
            <person name="de Vos W.M."/>
            <person name="Janssen P.H."/>
            <person name="Smidt H."/>
        </authorList>
    </citation>
    <scope>NUCLEOTIDE SEQUENCE [LARGE SCALE GENOMIC DNA]</scope>
    <source>
        <strain evidence="2 3">Ellin428</strain>
    </source>
</reference>
<keyword evidence="1" id="KW-0812">Transmembrane</keyword>
<sequence length="204" mass="22292">MKRPMLQSSKNRGFTLIELLCVIAIIAILAGILMPVVQNMTTKAYDTKCMNNLRQIGVSANAAATDNDNVYPIVEIDPSGNVVSDALGVPAKPIDQALAPYGITPVNLQCPADLRGPNLYAQMTPHSSYMWSPYSEDNNENTPSILSRRRGVLMQIPPSRLQLCTDWSAVHYASDGNVGAGKMIYALYADGHVRTSRRAKMPKK</sequence>
<evidence type="ECO:0000313" key="3">
    <source>
        <dbReference type="Proteomes" id="UP000005824"/>
    </source>
</evidence>
<dbReference type="PANTHER" id="PTHR30093">
    <property type="entry name" value="GENERAL SECRETION PATHWAY PROTEIN G"/>
    <property type="match status" value="1"/>
</dbReference>
<dbReference type="NCBIfam" id="TIGR02532">
    <property type="entry name" value="IV_pilin_GFxxxE"/>
    <property type="match status" value="1"/>
</dbReference>
<evidence type="ECO:0000256" key="1">
    <source>
        <dbReference type="SAM" id="Phobius"/>
    </source>
</evidence>
<dbReference type="STRING" id="497964.CfE428DRAFT_5326"/>
<dbReference type="AlphaFoldDB" id="B4D8T6"/>
<dbReference type="EMBL" id="ABVL01000023">
    <property type="protein sequence ID" value="EDY17144.1"/>
    <property type="molecule type" value="Genomic_DNA"/>
</dbReference>
<comment type="caution">
    <text evidence="2">The sequence shown here is derived from an EMBL/GenBank/DDBJ whole genome shotgun (WGS) entry which is preliminary data.</text>
</comment>
<keyword evidence="1" id="KW-0472">Membrane</keyword>
<accession>B4D8T6</accession>